<protein>
    <recommendedName>
        <fullName evidence="3">DUF2853 family protein</fullName>
    </recommendedName>
</protein>
<dbReference type="Proteomes" id="UP000223913">
    <property type="component" value="Unassembled WGS sequence"/>
</dbReference>
<dbReference type="SUPFAM" id="SSF158587">
    <property type="entry name" value="Jann4075-like"/>
    <property type="match status" value="1"/>
</dbReference>
<keyword evidence="2" id="KW-1185">Reference proteome</keyword>
<evidence type="ECO:0008006" key="3">
    <source>
        <dbReference type="Google" id="ProtNLM"/>
    </source>
</evidence>
<proteinExistence type="predicted"/>
<gene>
    <name evidence="1" type="ORF">CRP01_22395</name>
</gene>
<sequence>MPTFEETSAAFKKEMNNLGIFYHEELYDAITKYLGPSIHDKDAALVACSDPDELKTIKNNFLIGKLGLEDGPQLDAAIQEICGGLGSSNTKKHRASFYYLLTAILNKESVFIDA</sequence>
<evidence type="ECO:0000313" key="2">
    <source>
        <dbReference type="Proteomes" id="UP000223913"/>
    </source>
</evidence>
<evidence type="ECO:0000313" key="1">
    <source>
        <dbReference type="EMBL" id="PHN04315.1"/>
    </source>
</evidence>
<dbReference type="Pfam" id="PF11015">
    <property type="entry name" value="DUF2853"/>
    <property type="match status" value="1"/>
</dbReference>
<dbReference type="Gene3D" id="1.10.238.120">
    <property type="entry name" value="Jann4075-like"/>
    <property type="match status" value="1"/>
</dbReference>
<dbReference type="AlphaFoldDB" id="A0A2D0N738"/>
<dbReference type="InterPro" id="IPR021274">
    <property type="entry name" value="DUF2853"/>
</dbReference>
<reference evidence="1 2" key="1">
    <citation type="submission" date="2017-10" db="EMBL/GenBank/DDBJ databases">
        <title>The draft genome sequence of Lewinella nigricans NBRC 102662.</title>
        <authorList>
            <person name="Wang K."/>
        </authorList>
    </citation>
    <scope>NUCLEOTIDE SEQUENCE [LARGE SCALE GENOMIC DNA]</scope>
    <source>
        <strain evidence="1 2">NBRC 102662</strain>
    </source>
</reference>
<dbReference type="OrthoDB" id="9812542at2"/>
<organism evidence="1 2">
    <name type="scientific">Flavilitoribacter nigricans (strain ATCC 23147 / DSM 23189 / NBRC 102662 / NCIMB 1420 / SS-2)</name>
    <name type="common">Lewinella nigricans</name>
    <dbReference type="NCBI Taxonomy" id="1122177"/>
    <lineage>
        <taxon>Bacteria</taxon>
        <taxon>Pseudomonadati</taxon>
        <taxon>Bacteroidota</taxon>
        <taxon>Saprospiria</taxon>
        <taxon>Saprospirales</taxon>
        <taxon>Lewinellaceae</taxon>
        <taxon>Flavilitoribacter</taxon>
    </lineage>
</organism>
<dbReference type="InterPro" id="IPR023154">
    <property type="entry name" value="Jann4075-like_sf"/>
</dbReference>
<dbReference type="RefSeq" id="WP_099152341.1">
    <property type="nucleotide sequence ID" value="NZ_PDUD01000026.1"/>
</dbReference>
<dbReference type="EMBL" id="PDUD01000026">
    <property type="protein sequence ID" value="PHN04315.1"/>
    <property type="molecule type" value="Genomic_DNA"/>
</dbReference>
<name>A0A2D0N738_FLAN2</name>
<comment type="caution">
    <text evidence="1">The sequence shown here is derived from an EMBL/GenBank/DDBJ whole genome shotgun (WGS) entry which is preliminary data.</text>
</comment>
<accession>A0A2D0N738</accession>